<name>A0A939EYU8_9BACT</name>
<dbReference type="Pfam" id="PF18962">
    <property type="entry name" value="Por_Secre_tail"/>
    <property type="match status" value="1"/>
</dbReference>
<accession>A0A939EYU8</accession>
<keyword evidence="3" id="KW-1185">Reference proteome</keyword>
<reference evidence="2" key="1">
    <citation type="submission" date="2021-03" db="EMBL/GenBank/DDBJ databases">
        <authorList>
            <person name="Kim M.K."/>
        </authorList>
    </citation>
    <scope>NUCLEOTIDE SEQUENCE</scope>
    <source>
        <strain evidence="2">BT186</strain>
    </source>
</reference>
<dbReference type="InterPro" id="IPR011047">
    <property type="entry name" value="Quinoprotein_ADH-like_sf"/>
</dbReference>
<feature type="domain" description="Secretion system C-terminal sorting" evidence="1">
    <location>
        <begin position="249"/>
        <end position="315"/>
    </location>
</feature>
<dbReference type="EMBL" id="JAFLQZ010000012">
    <property type="protein sequence ID" value="MBO0359601.1"/>
    <property type="molecule type" value="Genomic_DNA"/>
</dbReference>
<evidence type="ECO:0000259" key="1">
    <source>
        <dbReference type="Pfam" id="PF18962"/>
    </source>
</evidence>
<dbReference type="RefSeq" id="WP_206985560.1">
    <property type="nucleotide sequence ID" value="NZ_JAFLQZ010000012.1"/>
</dbReference>
<proteinExistence type="predicted"/>
<comment type="caution">
    <text evidence="2">The sequence shown here is derived from an EMBL/GenBank/DDBJ whole genome shotgun (WGS) entry which is preliminary data.</text>
</comment>
<protein>
    <submittedName>
        <fullName evidence="2">T9SS type A sorting domain-containing protein</fullName>
    </submittedName>
</protein>
<organism evidence="2 3">
    <name type="scientific">Hymenobacter telluris</name>
    <dbReference type="NCBI Taxonomy" id="2816474"/>
    <lineage>
        <taxon>Bacteria</taxon>
        <taxon>Pseudomonadati</taxon>
        <taxon>Bacteroidota</taxon>
        <taxon>Cytophagia</taxon>
        <taxon>Cytophagales</taxon>
        <taxon>Hymenobacteraceae</taxon>
        <taxon>Hymenobacter</taxon>
    </lineage>
</organism>
<dbReference type="SUPFAM" id="SSF50998">
    <property type="entry name" value="Quinoprotein alcohol dehydrogenase-like"/>
    <property type="match status" value="1"/>
</dbReference>
<dbReference type="InterPro" id="IPR026444">
    <property type="entry name" value="Secre_tail"/>
</dbReference>
<evidence type="ECO:0000313" key="2">
    <source>
        <dbReference type="EMBL" id="MBO0359601.1"/>
    </source>
</evidence>
<dbReference type="AlphaFoldDB" id="A0A939EYU8"/>
<evidence type="ECO:0000313" key="3">
    <source>
        <dbReference type="Proteomes" id="UP000664144"/>
    </source>
</evidence>
<sequence>MARVDSIGQPRWTRDCGLRAGHYPEDIQYDLAGNIILEIADYDYLRTPFSQIRLLRLDALTGDSLQSVRLPAPAGNGSVQFDPYCEMLRLRDGGLLLPGAVDTVFRPPFVDMLPFLRKVNAQLQPVWSYVYRGRLTQYAPFVGTCELADGSVLALAAGGSGNTYYLHHISATGQLVRIYSFTSALVTGFRLSTLVPVPGTRTVFVGGASVLPPSTGAYAARLDLDPTLPLVLSAPTPHQPTPPAVLLDLYPNPAIQDVTVRYTVPPGSAGAVLCLYDATGRLVRQKALTGRSGEARVTLAGLQPGLYLAALVADGRVLASSRLAVAEH</sequence>
<gene>
    <name evidence="2" type="ORF">J0X19_16700</name>
</gene>
<dbReference type="Proteomes" id="UP000664144">
    <property type="component" value="Unassembled WGS sequence"/>
</dbReference>
<dbReference type="NCBIfam" id="TIGR04183">
    <property type="entry name" value="Por_Secre_tail"/>
    <property type="match status" value="1"/>
</dbReference>